<dbReference type="RefSeq" id="WP_353399796.1">
    <property type="nucleotide sequence ID" value="NZ_BAABWU010000007.1"/>
</dbReference>
<accession>A0ABQ0ALI0</accession>
<proteinExistence type="predicted"/>
<evidence type="ECO:0000313" key="2">
    <source>
        <dbReference type="EMBL" id="GAA6196688.1"/>
    </source>
</evidence>
<evidence type="ECO:0000313" key="3">
    <source>
        <dbReference type="Proteomes" id="UP001441944"/>
    </source>
</evidence>
<gene>
    <name evidence="2" type="ORF">NBRC116598_21320</name>
</gene>
<sequence length="128" mass="13139">MTTIRSKVTAAFDKLAAKQPDAIQWGSIQQPTPVGTGGGPSDATGGTPGVAPDPVPARMAVFEIAEKRIDGTNIKAGDFQVIVEPVGIEITLADKVICDRGTLTIAKLGRVASGGETALYDMVCRGGS</sequence>
<name>A0ABQ0ALI0_9RHOB</name>
<feature type="region of interest" description="Disordered" evidence="1">
    <location>
        <begin position="23"/>
        <end position="52"/>
    </location>
</feature>
<dbReference type="Proteomes" id="UP001441944">
    <property type="component" value="Unassembled WGS sequence"/>
</dbReference>
<reference evidence="2 3" key="1">
    <citation type="submission" date="2024-04" db="EMBL/GenBank/DDBJ databases">
        <title>Draft genome sequence of Pseudophaeobacter arcticus NBRC 116598.</title>
        <authorList>
            <person name="Miyakawa T."/>
            <person name="Kusuya Y."/>
            <person name="Miura T."/>
        </authorList>
    </citation>
    <scope>NUCLEOTIDE SEQUENCE [LARGE SCALE GENOMIC DNA]</scope>
    <source>
        <strain evidence="2 3">SU-CL00105</strain>
    </source>
</reference>
<protein>
    <submittedName>
        <fullName evidence="2">Uncharacterized protein</fullName>
    </submittedName>
</protein>
<evidence type="ECO:0000256" key="1">
    <source>
        <dbReference type="SAM" id="MobiDB-lite"/>
    </source>
</evidence>
<keyword evidence="3" id="KW-1185">Reference proteome</keyword>
<comment type="caution">
    <text evidence="2">The sequence shown here is derived from an EMBL/GenBank/DDBJ whole genome shotgun (WGS) entry which is preliminary data.</text>
</comment>
<dbReference type="EMBL" id="BAABWU010000007">
    <property type="protein sequence ID" value="GAA6196688.1"/>
    <property type="molecule type" value="Genomic_DNA"/>
</dbReference>
<organism evidence="2 3">
    <name type="scientific">Pseudophaeobacter arcticus</name>
    <dbReference type="NCBI Taxonomy" id="385492"/>
    <lineage>
        <taxon>Bacteria</taxon>
        <taxon>Pseudomonadati</taxon>
        <taxon>Pseudomonadota</taxon>
        <taxon>Alphaproteobacteria</taxon>
        <taxon>Rhodobacterales</taxon>
        <taxon>Paracoccaceae</taxon>
        <taxon>Pseudophaeobacter</taxon>
    </lineage>
</organism>